<proteinExistence type="predicted"/>
<reference evidence="1" key="1">
    <citation type="submission" date="2020-08" db="EMBL/GenBank/DDBJ databases">
        <title>Multicomponent nature underlies the extraordinary mechanical properties of spider dragline silk.</title>
        <authorList>
            <person name="Kono N."/>
            <person name="Nakamura H."/>
            <person name="Mori M."/>
            <person name="Yoshida Y."/>
            <person name="Ohtoshi R."/>
            <person name="Malay A.D."/>
            <person name="Moran D.A.P."/>
            <person name="Tomita M."/>
            <person name="Numata K."/>
            <person name="Arakawa K."/>
        </authorList>
    </citation>
    <scope>NUCLEOTIDE SEQUENCE</scope>
</reference>
<keyword evidence="2" id="KW-1185">Reference proteome</keyword>
<dbReference type="AlphaFoldDB" id="A0A8X7BBZ7"/>
<organism evidence="1 2">
    <name type="scientific">Trichonephila clavipes</name>
    <name type="common">Golden silk orbweaver</name>
    <name type="synonym">Nephila clavipes</name>
    <dbReference type="NCBI Taxonomy" id="2585209"/>
    <lineage>
        <taxon>Eukaryota</taxon>
        <taxon>Metazoa</taxon>
        <taxon>Ecdysozoa</taxon>
        <taxon>Arthropoda</taxon>
        <taxon>Chelicerata</taxon>
        <taxon>Arachnida</taxon>
        <taxon>Araneae</taxon>
        <taxon>Araneomorphae</taxon>
        <taxon>Entelegynae</taxon>
        <taxon>Araneoidea</taxon>
        <taxon>Nephilidae</taxon>
        <taxon>Trichonephila</taxon>
    </lineage>
</organism>
<name>A0A8X7BBZ7_TRICX</name>
<evidence type="ECO:0000313" key="2">
    <source>
        <dbReference type="Proteomes" id="UP000887159"/>
    </source>
</evidence>
<dbReference type="EMBL" id="BMAU01021375">
    <property type="protein sequence ID" value="GFY26431.1"/>
    <property type="molecule type" value="Genomic_DNA"/>
</dbReference>
<dbReference type="Proteomes" id="UP000887159">
    <property type="component" value="Unassembled WGS sequence"/>
</dbReference>
<accession>A0A8X7BBZ7</accession>
<protein>
    <submittedName>
        <fullName evidence="1">Uncharacterized protein</fullName>
    </submittedName>
</protein>
<sequence>MLLLLLYLSSIDIPFMLNWRQIWLSRRTNEHVNTLSRMLRYNSGMRASVILLKNFPLNAFHEWQYYRFKLPDVQICSQCFWDNHECDPAAIGNRFPDHDSRSRFSVSRPKTV</sequence>
<comment type="caution">
    <text evidence="1">The sequence shown here is derived from an EMBL/GenBank/DDBJ whole genome shotgun (WGS) entry which is preliminary data.</text>
</comment>
<gene>
    <name evidence="1" type="primary">AVEN_118547_1</name>
    <name evidence="1" type="ORF">TNCV_26281</name>
</gene>
<evidence type="ECO:0000313" key="1">
    <source>
        <dbReference type="EMBL" id="GFY26431.1"/>
    </source>
</evidence>